<dbReference type="AlphaFoldDB" id="A0A1M5Z7B6"/>
<keyword evidence="1" id="KW-0472">Membrane</keyword>
<dbReference type="STRING" id="1216006.VA7868_02395"/>
<dbReference type="Proteomes" id="UP000184608">
    <property type="component" value="Unassembled WGS sequence"/>
</dbReference>
<evidence type="ECO:0000313" key="3">
    <source>
        <dbReference type="Proteomes" id="UP000184608"/>
    </source>
</evidence>
<dbReference type="RefSeq" id="WP_175561546.1">
    <property type="nucleotide sequence ID" value="NZ_FQXZ01000023.1"/>
</dbReference>
<protein>
    <submittedName>
        <fullName evidence="2">Uncharacterized protein</fullName>
    </submittedName>
</protein>
<evidence type="ECO:0000256" key="1">
    <source>
        <dbReference type="SAM" id="Phobius"/>
    </source>
</evidence>
<name>A0A1M5Z7B6_9VIBR</name>
<proteinExistence type="predicted"/>
<keyword evidence="1" id="KW-0812">Transmembrane</keyword>
<gene>
    <name evidence="2" type="ORF">VA7868_02395</name>
</gene>
<feature type="transmembrane region" description="Helical" evidence="1">
    <location>
        <begin position="29"/>
        <end position="51"/>
    </location>
</feature>
<accession>A0A1M5Z7B6</accession>
<evidence type="ECO:0000313" key="2">
    <source>
        <dbReference type="EMBL" id="SHI20129.1"/>
    </source>
</evidence>
<dbReference type="EMBL" id="FQXZ01000023">
    <property type="protein sequence ID" value="SHI20129.1"/>
    <property type="molecule type" value="Genomic_DNA"/>
</dbReference>
<organism evidence="2 3">
    <name type="scientific">Vibrio aerogenes CECT 7868</name>
    <dbReference type="NCBI Taxonomy" id="1216006"/>
    <lineage>
        <taxon>Bacteria</taxon>
        <taxon>Pseudomonadati</taxon>
        <taxon>Pseudomonadota</taxon>
        <taxon>Gammaproteobacteria</taxon>
        <taxon>Vibrionales</taxon>
        <taxon>Vibrionaceae</taxon>
        <taxon>Vibrio</taxon>
    </lineage>
</organism>
<sequence length="52" mass="5886">MVKLIAIVVLLALLYILLRYKNREEIQKGVVITVGGAFVIYLVTVVVMELMH</sequence>
<keyword evidence="3" id="KW-1185">Reference proteome</keyword>
<keyword evidence="1" id="KW-1133">Transmembrane helix</keyword>
<reference evidence="2 3" key="1">
    <citation type="submission" date="2016-11" db="EMBL/GenBank/DDBJ databases">
        <authorList>
            <person name="Jaros S."/>
            <person name="Januszkiewicz K."/>
            <person name="Wedrychowicz H."/>
        </authorList>
    </citation>
    <scope>NUCLEOTIDE SEQUENCE [LARGE SCALE GENOMIC DNA]</scope>
    <source>
        <strain evidence="2 3">CECT 7868</strain>
    </source>
</reference>